<organism evidence="14 15">
    <name type="scientific">Shewanella jiangmenensis</name>
    <dbReference type="NCBI Taxonomy" id="2837387"/>
    <lineage>
        <taxon>Bacteria</taxon>
        <taxon>Pseudomonadati</taxon>
        <taxon>Pseudomonadota</taxon>
        <taxon>Gammaproteobacteria</taxon>
        <taxon>Alteromonadales</taxon>
        <taxon>Shewanellaceae</taxon>
        <taxon>Shewanella</taxon>
    </lineage>
</organism>
<dbReference type="InterPro" id="IPR036249">
    <property type="entry name" value="Thioredoxin-like_sf"/>
</dbReference>
<keyword evidence="3" id="KW-0575">Peroxidase</keyword>
<protein>
    <recommendedName>
        <fullName evidence="2">thioredoxin-dependent peroxiredoxin</fullName>
        <ecNumber evidence="2">1.11.1.24</ecNumber>
    </recommendedName>
    <alternativeName>
        <fullName evidence="8">Thioredoxin peroxidase</fullName>
    </alternativeName>
    <alternativeName>
        <fullName evidence="10">Thioredoxin-dependent peroxiredoxin Bcp</fullName>
    </alternativeName>
</protein>
<reference evidence="14 15" key="1">
    <citation type="submission" date="2021-05" db="EMBL/GenBank/DDBJ databases">
        <title>Shewanella sp. JM162201.</title>
        <authorList>
            <person name="Xu S."/>
            <person name="Li A."/>
        </authorList>
    </citation>
    <scope>NUCLEOTIDE SEQUENCE [LARGE SCALE GENOMIC DNA]</scope>
    <source>
        <strain evidence="14 15">JM162201</strain>
    </source>
</reference>
<dbReference type="Gene3D" id="3.40.30.10">
    <property type="entry name" value="Glutaredoxin"/>
    <property type="match status" value="1"/>
</dbReference>
<comment type="similarity">
    <text evidence="9">Belongs to the peroxiredoxin family. BCP/PrxQ subfamily.</text>
</comment>
<keyword evidence="5" id="KW-0560">Oxidoreductase</keyword>
<sequence>MKFSHLMLPLLALLLSAKLFANPIAADAESVSPLLNGEQIPAVMLKDSSGKVVDLKNLIAQKPTVLFFYRGGWCPYCNNQLGQLKEIEPKLIELGYQLVGISPDSPEKLAASAGERKLDYLLLSDANMDAARAFGLAFFTSKQTSDAYLARMKLENPLFTTPEGEPRLVLPVPAVYIADKEGLVHFQYVNPNFKVRPAPELILTAAKLAATKA</sequence>
<keyword evidence="4" id="KW-0049">Antioxidant</keyword>
<name>A0ABS5V3N8_9GAMM</name>
<evidence type="ECO:0000256" key="5">
    <source>
        <dbReference type="ARBA" id="ARBA00023002"/>
    </source>
</evidence>
<dbReference type="SUPFAM" id="SSF52833">
    <property type="entry name" value="Thioredoxin-like"/>
    <property type="match status" value="1"/>
</dbReference>
<comment type="function">
    <text evidence="1">Thiol-specific peroxidase that catalyzes the reduction of hydrogen peroxide and organic hydroperoxides to water and alcohols, respectively. Plays a role in cell protection against oxidative stress by detoxifying peroxides and as sensor of hydrogen peroxide-mediated signaling events.</text>
</comment>
<evidence type="ECO:0000313" key="15">
    <source>
        <dbReference type="Proteomes" id="UP001195903"/>
    </source>
</evidence>
<keyword evidence="12" id="KW-0732">Signal</keyword>
<evidence type="ECO:0000256" key="8">
    <source>
        <dbReference type="ARBA" id="ARBA00032824"/>
    </source>
</evidence>
<evidence type="ECO:0000256" key="6">
    <source>
        <dbReference type="ARBA" id="ARBA00023157"/>
    </source>
</evidence>
<keyword evidence="7" id="KW-0676">Redox-active center</keyword>
<dbReference type="EC" id="1.11.1.24" evidence="2"/>
<evidence type="ECO:0000256" key="10">
    <source>
        <dbReference type="ARBA" id="ARBA00042639"/>
    </source>
</evidence>
<evidence type="ECO:0000259" key="13">
    <source>
        <dbReference type="PROSITE" id="PS51352"/>
    </source>
</evidence>
<comment type="catalytic activity">
    <reaction evidence="11">
        <text>a hydroperoxide + [thioredoxin]-dithiol = an alcohol + [thioredoxin]-disulfide + H2O</text>
        <dbReference type="Rhea" id="RHEA:62620"/>
        <dbReference type="Rhea" id="RHEA-COMP:10698"/>
        <dbReference type="Rhea" id="RHEA-COMP:10700"/>
        <dbReference type="ChEBI" id="CHEBI:15377"/>
        <dbReference type="ChEBI" id="CHEBI:29950"/>
        <dbReference type="ChEBI" id="CHEBI:30879"/>
        <dbReference type="ChEBI" id="CHEBI:35924"/>
        <dbReference type="ChEBI" id="CHEBI:50058"/>
        <dbReference type="EC" id="1.11.1.24"/>
    </reaction>
</comment>
<evidence type="ECO:0000256" key="11">
    <source>
        <dbReference type="ARBA" id="ARBA00049091"/>
    </source>
</evidence>
<dbReference type="PANTHER" id="PTHR42801">
    <property type="entry name" value="THIOREDOXIN-DEPENDENT PEROXIDE REDUCTASE"/>
    <property type="match status" value="1"/>
</dbReference>
<evidence type="ECO:0000256" key="3">
    <source>
        <dbReference type="ARBA" id="ARBA00022559"/>
    </source>
</evidence>
<feature type="signal peptide" evidence="12">
    <location>
        <begin position="1"/>
        <end position="21"/>
    </location>
</feature>
<keyword evidence="6" id="KW-1015">Disulfide bond</keyword>
<evidence type="ECO:0000256" key="7">
    <source>
        <dbReference type="ARBA" id="ARBA00023284"/>
    </source>
</evidence>
<evidence type="ECO:0000256" key="9">
    <source>
        <dbReference type="ARBA" id="ARBA00038489"/>
    </source>
</evidence>
<evidence type="ECO:0000313" key="14">
    <source>
        <dbReference type="EMBL" id="MBT1444431.1"/>
    </source>
</evidence>
<dbReference type="InterPro" id="IPR000866">
    <property type="entry name" value="AhpC/TSA"/>
</dbReference>
<keyword evidence="15" id="KW-1185">Reference proteome</keyword>
<dbReference type="RefSeq" id="WP_214506617.1">
    <property type="nucleotide sequence ID" value="NZ_JAHEPS010000002.1"/>
</dbReference>
<feature type="domain" description="Thioredoxin" evidence="13">
    <location>
        <begin position="34"/>
        <end position="211"/>
    </location>
</feature>
<accession>A0ABS5V3N8</accession>
<dbReference type="InterPro" id="IPR013766">
    <property type="entry name" value="Thioredoxin_domain"/>
</dbReference>
<dbReference type="PROSITE" id="PS51352">
    <property type="entry name" value="THIOREDOXIN_2"/>
    <property type="match status" value="1"/>
</dbReference>
<dbReference type="PANTHER" id="PTHR42801:SF7">
    <property type="entry name" value="SLL1159 PROTEIN"/>
    <property type="match status" value="1"/>
</dbReference>
<evidence type="ECO:0000256" key="1">
    <source>
        <dbReference type="ARBA" id="ARBA00003330"/>
    </source>
</evidence>
<evidence type="ECO:0000256" key="2">
    <source>
        <dbReference type="ARBA" id="ARBA00013017"/>
    </source>
</evidence>
<dbReference type="CDD" id="cd02970">
    <property type="entry name" value="PRX_like2"/>
    <property type="match status" value="1"/>
</dbReference>
<feature type="chain" id="PRO_5046347242" description="thioredoxin-dependent peroxiredoxin" evidence="12">
    <location>
        <begin position="22"/>
        <end position="213"/>
    </location>
</feature>
<evidence type="ECO:0000256" key="4">
    <source>
        <dbReference type="ARBA" id="ARBA00022862"/>
    </source>
</evidence>
<dbReference type="InterPro" id="IPR050924">
    <property type="entry name" value="Peroxiredoxin_BCP/PrxQ"/>
</dbReference>
<dbReference type="Proteomes" id="UP001195903">
    <property type="component" value="Unassembled WGS sequence"/>
</dbReference>
<proteinExistence type="inferred from homology"/>
<dbReference type="EMBL" id="JAHEPS010000002">
    <property type="protein sequence ID" value="MBT1444431.1"/>
    <property type="molecule type" value="Genomic_DNA"/>
</dbReference>
<gene>
    <name evidence="14" type="ORF">KJI95_07805</name>
</gene>
<dbReference type="Pfam" id="PF00578">
    <property type="entry name" value="AhpC-TSA"/>
    <property type="match status" value="1"/>
</dbReference>
<evidence type="ECO:0000256" key="12">
    <source>
        <dbReference type="SAM" id="SignalP"/>
    </source>
</evidence>
<comment type="caution">
    <text evidence="14">The sequence shown here is derived from an EMBL/GenBank/DDBJ whole genome shotgun (WGS) entry which is preliminary data.</text>
</comment>